<proteinExistence type="predicted"/>
<dbReference type="SUPFAM" id="SSF54862">
    <property type="entry name" value="4Fe-4S ferredoxins"/>
    <property type="match status" value="1"/>
</dbReference>
<comment type="caution">
    <text evidence="5">The sequence shown here is derived from an EMBL/GenBank/DDBJ whole genome shotgun (WGS) entry which is preliminary data.</text>
</comment>
<dbReference type="Pfam" id="PF00248">
    <property type="entry name" value="Aldo_ket_red"/>
    <property type="match status" value="1"/>
</dbReference>
<dbReference type="Gene3D" id="3.30.70.20">
    <property type="match status" value="1"/>
</dbReference>
<feature type="domain" description="4Fe-4S ferredoxin-type" evidence="4">
    <location>
        <begin position="257"/>
        <end position="285"/>
    </location>
</feature>
<dbReference type="InterPro" id="IPR036812">
    <property type="entry name" value="NAD(P)_OxRdtase_dom_sf"/>
</dbReference>
<evidence type="ECO:0000313" key="5">
    <source>
        <dbReference type="EMBL" id="HIV27798.1"/>
    </source>
</evidence>
<feature type="domain" description="4Fe-4S ferredoxin-type" evidence="4">
    <location>
        <begin position="286"/>
        <end position="313"/>
    </location>
</feature>
<reference evidence="5" key="2">
    <citation type="journal article" date="2021" name="PeerJ">
        <title>Extensive microbial diversity within the chicken gut microbiome revealed by metagenomics and culture.</title>
        <authorList>
            <person name="Gilroy R."/>
            <person name="Ravi A."/>
            <person name="Getino M."/>
            <person name="Pursley I."/>
            <person name="Horton D.L."/>
            <person name="Alikhan N.F."/>
            <person name="Baker D."/>
            <person name="Gharbi K."/>
            <person name="Hall N."/>
            <person name="Watson M."/>
            <person name="Adriaenssens E.M."/>
            <person name="Foster-Nyarko E."/>
            <person name="Jarju S."/>
            <person name="Secka A."/>
            <person name="Antonio M."/>
            <person name="Oren A."/>
            <person name="Chaudhuri R.R."/>
            <person name="La Ragione R."/>
            <person name="Hildebrand F."/>
            <person name="Pallen M.J."/>
        </authorList>
    </citation>
    <scope>NUCLEOTIDE SEQUENCE</scope>
    <source>
        <strain evidence="5">CHK183-6373</strain>
    </source>
</reference>
<dbReference type="EMBL" id="DVOT01000134">
    <property type="protein sequence ID" value="HIV27798.1"/>
    <property type="molecule type" value="Genomic_DNA"/>
</dbReference>
<dbReference type="InterPro" id="IPR023210">
    <property type="entry name" value="NADP_OxRdtase_dom"/>
</dbReference>
<dbReference type="Gene3D" id="3.20.20.100">
    <property type="entry name" value="NADP-dependent oxidoreductase domain"/>
    <property type="match status" value="1"/>
</dbReference>
<evidence type="ECO:0000256" key="3">
    <source>
        <dbReference type="ARBA" id="ARBA00023014"/>
    </source>
</evidence>
<keyword evidence="3" id="KW-0411">Iron-sulfur</keyword>
<keyword evidence="2" id="KW-0408">Iron</keyword>
<dbReference type="InterPro" id="IPR017896">
    <property type="entry name" value="4Fe4S_Fe-S-bd"/>
</dbReference>
<reference evidence="5" key="1">
    <citation type="submission" date="2020-10" db="EMBL/GenBank/DDBJ databases">
        <authorList>
            <person name="Gilroy R."/>
        </authorList>
    </citation>
    <scope>NUCLEOTIDE SEQUENCE</scope>
    <source>
        <strain evidence="5">CHK183-6373</strain>
    </source>
</reference>
<dbReference type="GO" id="GO:0051536">
    <property type="term" value="F:iron-sulfur cluster binding"/>
    <property type="evidence" value="ECO:0007669"/>
    <property type="project" value="UniProtKB-KW"/>
</dbReference>
<dbReference type="PANTHER" id="PTHR43312">
    <property type="entry name" value="D-THREO-ALDOSE 1-DEHYDROGENASE"/>
    <property type="match status" value="1"/>
</dbReference>
<evidence type="ECO:0000313" key="6">
    <source>
        <dbReference type="Proteomes" id="UP000886884"/>
    </source>
</evidence>
<dbReference type="AlphaFoldDB" id="A0A9D1P726"/>
<dbReference type="PANTHER" id="PTHR43312:SF1">
    <property type="entry name" value="NADP-DEPENDENT OXIDOREDUCTASE DOMAIN-CONTAINING PROTEIN"/>
    <property type="match status" value="1"/>
</dbReference>
<gene>
    <name evidence="5" type="ORF">IAA64_07510</name>
</gene>
<keyword evidence="1" id="KW-0479">Metal-binding</keyword>
<dbReference type="PROSITE" id="PS00198">
    <property type="entry name" value="4FE4S_FER_1"/>
    <property type="match status" value="1"/>
</dbReference>
<organism evidence="5 6">
    <name type="scientific">Candidatus Ornithocaccomicrobium faecavium</name>
    <dbReference type="NCBI Taxonomy" id="2840890"/>
    <lineage>
        <taxon>Bacteria</taxon>
        <taxon>Bacillati</taxon>
        <taxon>Bacillota</taxon>
        <taxon>Clostridia</taxon>
        <taxon>Candidatus Ornithocaccomicrobium</taxon>
    </lineage>
</organism>
<evidence type="ECO:0000259" key="4">
    <source>
        <dbReference type="PROSITE" id="PS51379"/>
    </source>
</evidence>
<dbReference type="SUPFAM" id="SSF51430">
    <property type="entry name" value="NAD(P)-linked oxidoreductase"/>
    <property type="match status" value="1"/>
</dbReference>
<evidence type="ECO:0000256" key="2">
    <source>
        <dbReference type="ARBA" id="ARBA00023004"/>
    </source>
</evidence>
<protein>
    <submittedName>
        <fullName evidence="5">Aldo/keto reductase</fullName>
    </submittedName>
</protein>
<evidence type="ECO:0000256" key="1">
    <source>
        <dbReference type="ARBA" id="ARBA00022723"/>
    </source>
</evidence>
<sequence length="313" mass="34128">MLAMEMRSLGASGMQVSRLCFGTLTMGPMQRGFSPERGAALLTYAYARGFRFLDTADIYDTYPHIRLALQKCAYRVSTKAYCWDKATASAALERAFFGLDREYVDVFMLHEQESIHTLRGHREALDYLNEQKAKGRIGLVGVSTHYAGCVRAAAVFGGVDVIHPLINVEGIGIQDGTRADMEAAIAYAHSLGVGIFAMKPLGGGHLIADNARALRYLLDAPWADSIAVGMQSEKEIDANAAMAGGDESAMRELSHRERHLIVQDYCEGCGKCVEFCRAGALSIRDGHAVVDEDKCVLCGYCARVCPQFAVKVI</sequence>
<accession>A0A9D1P726</accession>
<dbReference type="Pfam" id="PF12838">
    <property type="entry name" value="Fer4_7"/>
    <property type="match status" value="1"/>
</dbReference>
<dbReference type="InterPro" id="IPR017900">
    <property type="entry name" value="4Fe4S_Fe_S_CS"/>
</dbReference>
<dbReference type="InterPro" id="IPR053135">
    <property type="entry name" value="AKR2_Oxidoreductase"/>
</dbReference>
<dbReference type="Proteomes" id="UP000886884">
    <property type="component" value="Unassembled WGS sequence"/>
</dbReference>
<name>A0A9D1P726_9FIRM</name>
<dbReference type="PROSITE" id="PS51379">
    <property type="entry name" value="4FE4S_FER_2"/>
    <property type="match status" value="2"/>
</dbReference>
<dbReference type="GO" id="GO:0046872">
    <property type="term" value="F:metal ion binding"/>
    <property type="evidence" value="ECO:0007669"/>
    <property type="project" value="UniProtKB-KW"/>
</dbReference>